<feature type="region of interest" description="Disordered" evidence="1">
    <location>
        <begin position="1"/>
        <end position="21"/>
    </location>
</feature>
<sequence>MPLPAGPSTKARSTSRRHRRWLTSCRPPRSDAGGLLPVPGQSGSRAMMLLAKAGLGALAVLLIAWLSKSRHYYLAGLVPLFPTFALIAHAVVGGERGAAALKATALFGLAALVPYAGYLLAVWLLAGRLSLLPVLLAATVVWLVLAWCLVAGWSRLMA</sequence>
<keyword evidence="2" id="KW-0472">Membrane</keyword>
<evidence type="ECO:0000256" key="2">
    <source>
        <dbReference type="SAM" id="Phobius"/>
    </source>
</evidence>
<gene>
    <name evidence="3" type="primary">glpM</name>
    <name evidence="3" type="ORF">LHGZ1_0191</name>
</gene>
<keyword evidence="2" id="KW-0812">Transmembrane</keyword>
<dbReference type="EMBL" id="CP022115">
    <property type="protein sequence ID" value="ASJ23022.1"/>
    <property type="molecule type" value="Genomic_DNA"/>
</dbReference>
<proteinExistence type="predicted"/>
<dbReference type="Pfam" id="PF06942">
    <property type="entry name" value="GlpM"/>
    <property type="match status" value="1"/>
</dbReference>
<evidence type="ECO:0000313" key="4">
    <source>
        <dbReference type="Proteomes" id="UP000197424"/>
    </source>
</evidence>
<dbReference type="InterPro" id="IPR009707">
    <property type="entry name" value="GlpM/YdgC"/>
</dbReference>
<protein>
    <submittedName>
        <fullName evidence="3">GlpM</fullName>
    </submittedName>
</protein>
<evidence type="ECO:0000256" key="1">
    <source>
        <dbReference type="SAM" id="MobiDB-lite"/>
    </source>
</evidence>
<accession>A0A248LEH1</accession>
<dbReference type="AlphaFoldDB" id="A0A248LEH1"/>
<feature type="transmembrane region" description="Helical" evidence="2">
    <location>
        <begin position="104"/>
        <end position="125"/>
    </location>
</feature>
<feature type="transmembrane region" description="Helical" evidence="2">
    <location>
        <begin position="49"/>
        <end position="66"/>
    </location>
</feature>
<reference evidence="4" key="1">
    <citation type="submission" date="2017-06" db="EMBL/GenBank/DDBJ databases">
        <title>Whole genome sequence of Laribacter hongkongensis LHGZ1.</title>
        <authorList>
            <person name="Chen D."/>
            <person name="Wu H."/>
            <person name="Chen J."/>
        </authorList>
    </citation>
    <scope>NUCLEOTIDE SEQUENCE [LARGE SCALE GENOMIC DNA]</scope>
    <source>
        <strain evidence="4">LHGZ1</strain>
    </source>
</reference>
<keyword evidence="2" id="KW-1133">Transmembrane helix</keyword>
<evidence type="ECO:0000313" key="3">
    <source>
        <dbReference type="EMBL" id="ASJ23022.1"/>
    </source>
</evidence>
<name>A0A248LEH1_9NEIS</name>
<feature type="transmembrane region" description="Helical" evidence="2">
    <location>
        <begin position="131"/>
        <end position="153"/>
    </location>
</feature>
<dbReference type="Proteomes" id="UP000197424">
    <property type="component" value="Chromosome"/>
</dbReference>
<organism evidence="3 4">
    <name type="scientific">Laribacter hongkongensis</name>
    <dbReference type="NCBI Taxonomy" id="168471"/>
    <lineage>
        <taxon>Bacteria</taxon>
        <taxon>Pseudomonadati</taxon>
        <taxon>Pseudomonadota</taxon>
        <taxon>Betaproteobacteria</taxon>
        <taxon>Neisseriales</taxon>
        <taxon>Aquaspirillaceae</taxon>
        <taxon>Laribacter</taxon>
    </lineage>
</organism>
<feature type="transmembrane region" description="Helical" evidence="2">
    <location>
        <begin position="72"/>
        <end position="92"/>
    </location>
</feature>